<keyword evidence="1" id="KW-0472">Membrane</keyword>
<evidence type="ECO:0008006" key="4">
    <source>
        <dbReference type="Google" id="ProtNLM"/>
    </source>
</evidence>
<dbReference type="RefSeq" id="WP_143329982.1">
    <property type="nucleotide sequence ID" value="NZ_JAVDJI010000048.1"/>
</dbReference>
<dbReference type="Proteomes" id="UP000195062">
    <property type="component" value="Unassembled WGS sequence"/>
</dbReference>
<dbReference type="Gene3D" id="2.40.10.10">
    <property type="entry name" value="Trypsin-like serine proteases"/>
    <property type="match status" value="2"/>
</dbReference>
<evidence type="ECO:0000256" key="1">
    <source>
        <dbReference type="SAM" id="Phobius"/>
    </source>
</evidence>
<protein>
    <recommendedName>
        <fullName evidence="4">Serine protease</fullName>
    </recommendedName>
</protein>
<comment type="caution">
    <text evidence="2">The sequence shown here is derived from an EMBL/GenBank/DDBJ whole genome shotgun (WGS) entry which is preliminary data.</text>
</comment>
<dbReference type="SUPFAM" id="SSF50494">
    <property type="entry name" value="Trypsin-like serine proteases"/>
    <property type="match status" value="1"/>
</dbReference>
<keyword evidence="1" id="KW-0812">Transmembrane</keyword>
<evidence type="ECO:0000313" key="2">
    <source>
        <dbReference type="EMBL" id="OUE04561.1"/>
    </source>
</evidence>
<dbReference type="EMBL" id="MDHH01000001">
    <property type="protein sequence ID" value="OUE04561.1"/>
    <property type="molecule type" value="Genomic_DNA"/>
</dbReference>
<dbReference type="AlphaFoldDB" id="A0A1Y3F9Q2"/>
<evidence type="ECO:0000313" key="3">
    <source>
        <dbReference type="Proteomes" id="UP000195062"/>
    </source>
</evidence>
<keyword evidence="1" id="KW-1133">Transmembrane helix</keyword>
<sequence>MKSHLLSVTKRARPRSAHRLANAAVGVGGAMIIALSTGAGAVYASENEGQSHIATATDSSEASTTYWTTARQAQAIASSSPEADMTPELSTSAVQTSARTHAHAVLPYVGELFFVQGGKNRACTATVINTPDGDTIATAASCLIDRGAKTVHRLATFVPSTDHAAAPQGIWPIRVAEATPQWNATGATSADVAFAKVAGPTGTHLKDAAGSVPAVFDTITPPATELLRVFAYPQEKPYSGQKLVGCGAIAHRLAAPSAAREIGCDINDGAMGGPALSPAGELRSVIAQSSDQRVGKRGLVLAAWGTDAATTLADLSKR</sequence>
<accession>A0A1Y3F9Q2</accession>
<name>A0A1Y3F9Q2_CLAMM</name>
<gene>
    <name evidence="2" type="ORF">CMMCAS07_06415</name>
</gene>
<feature type="transmembrane region" description="Helical" evidence="1">
    <location>
        <begin position="20"/>
        <end position="44"/>
    </location>
</feature>
<keyword evidence="3" id="KW-1185">Reference proteome</keyword>
<reference evidence="2 3" key="1">
    <citation type="submission" date="2016-08" db="EMBL/GenBank/DDBJ databases">
        <title>Genome sequence of Clavibacter michiganensis subsp. michiganensis strain CASJ007.</title>
        <authorList>
            <person name="Thapa S.P."/>
            <person name="Coaker G."/>
        </authorList>
    </citation>
    <scope>NUCLEOTIDE SEQUENCE [LARGE SCALE GENOMIC DNA]</scope>
    <source>
        <strain evidence="2">CASJ007</strain>
    </source>
</reference>
<dbReference type="InterPro" id="IPR009003">
    <property type="entry name" value="Peptidase_S1_PA"/>
</dbReference>
<organism evidence="2 3">
    <name type="scientific">Clavibacter michiganensis subsp. michiganensis</name>
    <dbReference type="NCBI Taxonomy" id="33013"/>
    <lineage>
        <taxon>Bacteria</taxon>
        <taxon>Bacillati</taxon>
        <taxon>Actinomycetota</taxon>
        <taxon>Actinomycetes</taxon>
        <taxon>Micrococcales</taxon>
        <taxon>Microbacteriaceae</taxon>
        <taxon>Clavibacter</taxon>
    </lineage>
</organism>
<proteinExistence type="predicted"/>
<dbReference type="InterPro" id="IPR043504">
    <property type="entry name" value="Peptidase_S1_PA_chymotrypsin"/>
</dbReference>